<dbReference type="OrthoDB" id="71867at2"/>
<dbReference type="Gene3D" id="1.10.357.10">
    <property type="entry name" value="Tetracycline Repressor, domain 2"/>
    <property type="match status" value="1"/>
</dbReference>
<dbReference type="SUPFAM" id="SSF48498">
    <property type="entry name" value="Tetracyclin repressor-like, C-terminal domain"/>
    <property type="match status" value="1"/>
</dbReference>
<keyword evidence="1" id="KW-0805">Transcription regulation</keyword>
<dbReference type="Proteomes" id="UP000033411">
    <property type="component" value="Unassembled WGS sequence"/>
</dbReference>
<comment type="caution">
    <text evidence="6">The sequence shown here is derived from an EMBL/GenBank/DDBJ whole genome shotgun (WGS) entry which is preliminary data.</text>
</comment>
<dbReference type="InterPro" id="IPR001647">
    <property type="entry name" value="HTH_TetR"/>
</dbReference>
<dbReference type="Gene3D" id="1.10.10.60">
    <property type="entry name" value="Homeodomain-like"/>
    <property type="match status" value="1"/>
</dbReference>
<evidence type="ECO:0000256" key="4">
    <source>
        <dbReference type="PROSITE-ProRule" id="PRU00335"/>
    </source>
</evidence>
<accession>A0A0F5QJY5</accession>
<dbReference type="SUPFAM" id="SSF46689">
    <property type="entry name" value="Homeodomain-like"/>
    <property type="match status" value="1"/>
</dbReference>
<evidence type="ECO:0000256" key="2">
    <source>
        <dbReference type="ARBA" id="ARBA00023125"/>
    </source>
</evidence>
<keyword evidence="2 4" id="KW-0238">DNA-binding</keyword>
<feature type="domain" description="HTH tetR-type" evidence="5">
    <location>
        <begin position="5"/>
        <end position="65"/>
    </location>
</feature>
<evidence type="ECO:0000313" key="7">
    <source>
        <dbReference type="Proteomes" id="UP000033411"/>
    </source>
</evidence>
<dbReference type="PATRIC" id="fig|1293439.3.peg.2844"/>
<proteinExistence type="predicted"/>
<dbReference type="Pfam" id="PF13305">
    <property type="entry name" value="TetR_C_33"/>
    <property type="match status" value="1"/>
</dbReference>
<dbReference type="PROSITE" id="PS50977">
    <property type="entry name" value="HTH_TETR_2"/>
    <property type="match status" value="1"/>
</dbReference>
<dbReference type="PROSITE" id="PS01081">
    <property type="entry name" value="HTH_TETR_1"/>
    <property type="match status" value="1"/>
</dbReference>
<keyword evidence="3" id="KW-0804">Transcription</keyword>
<evidence type="ECO:0000259" key="5">
    <source>
        <dbReference type="PROSITE" id="PS50977"/>
    </source>
</evidence>
<dbReference type="InterPro" id="IPR009057">
    <property type="entry name" value="Homeodomain-like_sf"/>
</dbReference>
<sequence>MARAGLTTERLVSAGAQLADEAGFEAVTASALARLFDVQVASLYSHVKNTHDLKTRIALLALDDLADKASEAVAGRSGKDALVALANVHRDFAIAHPGLFAASRYQLDDAAAAASGGAKIARMMRAVLRDYGLSALDETHAVRLLGSFFLGFTTLELGGGFSHSAPEPVASWLRSLDAIDAVLQTWPRAPDTA</sequence>
<organism evidence="6 7">
    <name type="scientific">Devosia epidermidihirudinis</name>
    <dbReference type="NCBI Taxonomy" id="1293439"/>
    <lineage>
        <taxon>Bacteria</taxon>
        <taxon>Pseudomonadati</taxon>
        <taxon>Pseudomonadota</taxon>
        <taxon>Alphaproteobacteria</taxon>
        <taxon>Hyphomicrobiales</taxon>
        <taxon>Devosiaceae</taxon>
        <taxon>Devosia</taxon>
    </lineage>
</organism>
<dbReference type="EMBL" id="LANJ01000004">
    <property type="protein sequence ID" value="KKC41013.1"/>
    <property type="molecule type" value="Genomic_DNA"/>
</dbReference>
<gene>
    <name evidence="6" type="ORF">WH87_02385</name>
</gene>
<feature type="DNA-binding region" description="H-T-H motif" evidence="4">
    <location>
        <begin position="28"/>
        <end position="47"/>
    </location>
</feature>
<dbReference type="STRING" id="1293439.WH87_02385"/>
<name>A0A0F5QJY5_9HYPH</name>
<dbReference type="AlphaFoldDB" id="A0A0F5QJY5"/>
<dbReference type="GO" id="GO:0003677">
    <property type="term" value="F:DNA binding"/>
    <property type="evidence" value="ECO:0007669"/>
    <property type="project" value="UniProtKB-UniRule"/>
</dbReference>
<evidence type="ECO:0000256" key="1">
    <source>
        <dbReference type="ARBA" id="ARBA00023015"/>
    </source>
</evidence>
<keyword evidence="7" id="KW-1185">Reference proteome</keyword>
<reference evidence="6 7" key="1">
    <citation type="submission" date="2015-03" db="EMBL/GenBank/DDBJ databases">
        <authorList>
            <person name="Lepp D."/>
            <person name="Hassan Y.I."/>
            <person name="Li X.-Z."/>
            <person name="Zhou T."/>
        </authorList>
    </citation>
    <scope>NUCLEOTIDE SEQUENCE [LARGE SCALE GENOMIC DNA]</scope>
    <source>
        <strain evidence="6 7">E84</strain>
    </source>
</reference>
<evidence type="ECO:0000256" key="3">
    <source>
        <dbReference type="ARBA" id="ARBA00023163"/>
    </source>
</evidence>
<dbReference type="RefSeq" id="WP_046139987.1">
    <property type="nucleotide sequence ID" value="NZ_LANJ01000004.1"/>
</dbReference>
<protein>
    <submittedName>
        <fullName evidence="6">TetR family transcriptional regulator</fullName>
    </submittedName>
</protein>
<evidence type="ECO:0000313" key="6">
    <source>
        <dbReference type="EMBL" id="KKC41013.1"/>
    </source>
</evidence>
<dbReference type="InterPro" id="IPR023772">
    <property type="entry name" value="DNA-bd_HTH_TetR-type_CS"/>
</dbReference>
<dbReference type="InterPro" id="IPR025996">
    <property type="entry name" value="MT1864/Rv1816-like_C"/>
</dbReference>
<dbReference type="InterPro" id="IPR036271">
    <property type="entry name" value="Tet_transcr_reg_TetR-rel_C_sf"/>
</dbReference>